<sequence length="108" mass="13225">MFFYQKYISPLLPKSCRYYPTCSEYALWSVRFNHPLFAFFKVFLRILRCNQLFLGGIDYPIGNWFLKGDFTSPQKFDFWLVPLEPYTQEKYNKKIKFYIIKSFIEVQR</sequence>
<dbReference type="Proteomes" id="UP001240777">
    <property type="component" value="Unassembled WGS sequence"/>
</dbReference>
<dbReference type="Pfam" id="PF01809">
    <property type="entry name" value="YidD"/>
    <property type="match status" value="1"/>
</dbReference>
<evidence type="ECO:0000313" key="4">
    <source>
        <dbReference type="Proteomes" id="UP001240777"/>
    </source>
</evidence>
<evidence type="ECO:0000313" key="2">
    <source>
        <dbReference type="EMBL" id="MDP2539553.1"/>
    </source>
</evidence>
<dbReference type="PANTHER" id="PTHR33383:SF1">
    <property type="entry name" value="MEMBRANE PROTEIN INSERTION EFFICIENCY FACTOR-RELATED"/>
    <property type="match status" value="1"/>
</dbReference>
<dbReference type="EMBL" id="JAUYZK010000011">
    <property type="protein sequence ID" value="MDP2539553.1"/>
    <property type="molecule type" value="Genomic_DNA"/>
</dbReference>
<comment type="caution">
    <text evidence="2">The sequence shown here is derived from an EMBL/GenBank/DDBJ whole genome shotgun (WGS) entry which is preliminary data.</text>
</comment>
<proteinExistence type="predicted"/>
<dbReference type="AlphaFoldDB" id="A0AA90PZW6"/>
<organism evidence="2 3">
    <name type="scientific">Helicobacter cappadocius</name>
    <dbReference type="NCBI Taxonomy" id="3063998"/>
    <lineage>
        <taxon>Bacteria</taxon>
        <taxon>Pseudomonadati</taxon>
        <taxon>Campylobacterota</taxon>
        <taxon>Epsilonproteobacteria</taxon>
        <taxon>Campylobacterales</taxon>
        <taxon>Helicobacteraceae</taxon>
        <taxon>Helicobacter</taxon>
    </lineage>
</organism>
<reference evidence="1" key="2">
    <citation type="submission" date="2023-07" db="EMBL/GenBank/DDBJ databases">
        <authorList>
            <person name="Aydin F."/>
            <person name="Tarhane S."/>
            <person name="Saticioglu I.B."/>
            <person name="Karakaya E."/>
            <person name="Abay S."/>
            <person name="Guran O."/>
            <person name="Bozkurt E."/>
            <person name="Uzum N."/>
            <person name="Olgun K."/>
            <person name="Jablonski D."/>
        </authorList>
    </citation>
    <scope>NUCLEOTIDE SEQUENCE</scope>
    <source>
        <strain evidence="1">Faydin-H75</strain>
    </source>
</reference>
<dbReference type="Proteomes" id="UP001177258">
    <property type="component" value="Unassembled WGS sequence"/>
</dbReference>
<dbReference type="InterPro" id="IPR002696">
    <property type="entry name" value="Membr_insert_effic_factor_YidD"/>
</dbReference>
<keyword evidence="4" id="KW-1185">Reference proteome</keyword>
<dbReference type="SMART" id="SM01234">
    <property type="entry name" value="Haemolytic"/>
    <property type="match status" value="1"/>
</dbReference>
<accession>A0AA90PZW6</accession>
<reference evidence="2 4" key="1">
    <citation type="submission" date="2023-07" db="EMBL/GenBank/DDBJ databases">
        <title>Unpublished Manusciprt.</title>
        <authorList>
            <person name="Aydin F."/>
            <person name="Tarhane S."/>
            <person name="Saticioglu I.B."/>
            <person name="Karakaya E."/>
            <person name="Abay S."/>
            <person name="Guran O."/>
            <person name="Bozkurt E."/>
            <person name="Uzum N."/>
            <person name="Olgun K."/>
            <person name="Jablonski D."/>
        </authorList>
    </citation>
    <scope>NUCLEOTIDE SEQUENCE</scope>
    <source>
        <strain evidence="4">faydin-H75</strain>
        <strain evidence="2">Faydin-H76</strain>
    </source>
</reference>
<dbReference type="NCBIfam" id="TIGR00278">
    <property type="entry name" value="membrane protein insertion efficiency factor YidD"/>
    <property type="match status" value="1"/>
</dbReference>
<reference evidence="1 3" key="3">
    <citation type="journal article" date="2024" name="Syst. Appl. Microbiol.">
        <title>Helicobacter cappadocius sp. nov., from lizards: The first psychrotrophic Helicobacter species.</title>
        <authorList>
            <person name="Aydin F."/>
            <person name="Tarhane S."/>
            <person name="Karakaya E."/>
            <person name="Abay S."/>
            <person name="Kayman T."/>
            <person name="Guran O."/>
            <person name="Bozkurt E."/>
            <person name="Uzum N."/>
            <person name="Avci A."/>
            <person name="Olgun K."/>
            <person name="Jablonski D."/>
            <person name="Guran C."/>
            <person name="Burcin Saticioglu I."/>
        </authorList>
    </citation>
    <scope>NUCLEOTIDE SEQUENCE [LARGE SCALE GENOMIC DNA]</scope>
    <source>
        <strain evidence="1">Faydin-H75</strain>
        <strain evidence="3">faydin-H76</strain>
    </source>
</reference>
<name>A0AA90PZW6_9HELI</name>
<evidence type="ECO:0000313" key="3">
    <source>
        <dbReference type="Proteomes" id="UP001177258"/>
    </source>
</evidence>
<gene>
    <name evidence="2" type="primary">yidD</name>
    <name evidence="1" type="ORF">Q5I04_06850</name>
    <name evidence="2" type="ORF">Q5I06_07180</name>
</gene>
<dbReference type="EMBL" id="JAUPEV010000011">
    <property type="protein sequence ID" value="MDO7253625.1"/>
    <property type="molecule type" value="Genomic_DNA"/>
</dbReference>
<protein>
    <submittedName>
        <fullName evidence="2">Membrane protein insertion efficiency factor YidD</fullName>
    </submittedName>
</protein>
<evidence type="ECO:0000313" key="1">
    <source>
        <dbReference type="EMBL" id="MDO7253625.1"/>
    </source>
</evidence>
<dbReference type="PANTHER" id="PTHR33383">
    <property type="entry name" value="MEMBRANE PROTEIN INSERTION EFFICIENCY FACTOR-RELATED"/>
    <property type="match status" value="1"/>
</dbReference>